<keyword evidence="2 9" id="KW-0547">Nucleotide-binding</keyword>
<dbReference type="SMART" id="SM00382">
    <property type="entry name" value="AAA"/>
    <property type="match status" value="1"/>
</dbReference>
<feature type="binding site" evidence="9">
    <location>
        <begin position="115"/>
        <end position="122"/>
    </location>
    <ligand>
        <name>GTP</name>
        <dbReference type="ChEBI" id="CHEBI:37565"/>
    </ligand>
</feature>
<evidence type="ECO:0000313" key="12">
    <source>
        <dbReference type="EMBL" id="HGH61588.1"/>
    </source>
</evidence>
<dbReference type="SUPFAM" id="SSF52540">
    <property type="entry name" value="P-loop containing nucleoside triphosphate hydrolases"/>
    <property type="match status" value="1"/>
</dbReference>
<evidence type="ECO:0000256" key="4">
    <source>
        <dbReference type="ARBA" id="ARBA00022884"/>
    </source>
</evidence>
<dbReference type="EC" id="3.6.5.4" evidence="9"/>
<dbReference type="InterPro" id="IPR004125">
    <property type="entry name" value="Signal_recog_particle_SRP54_M"/>
</dbReference>
<dbReference type="InterPro" id="IPR027417">
    <property type="entry name" value="P-loop_NTPase"/>
</dbReference>
<name>A0A7C4ASL0_9BACT</name>
<keyword evidence="7 9" id="KW-0687">Ribonucleoprotein</keyword>
<dbReference type="GO" id="GO:0008312">
    <property type="term" value="F:7S RNA binding"/>
    <property type="evidence" value="ECO:0007669"/>
    <property type="project" value="InterPro"/>
</dbReference>
<feature type="binding site" evidence="9">
    <location>
        <begin position="196"/>
        <end position="200"/>
    </location>
    <ligand>
        <name>GTP</name>
        <dbReference type="ChEBI" id="CHEBI:37565"/>
    </ligand>
</feature>
<evidence type="ECO:0000256" key="3">
    <source>
        <dbReference type="ARBA" id="ARBA00022801"/>
    </source>
</evidence>
<dbReference type="CDD" id="cd18539">
    <property type="entry name" value="SRP_G"/>
    <property type="match status" value="1"/>
</dbReference>
<reference evidence="12" key="1">
    <citation type="journal article" date="2020" name="mSystems">
        <title>Genome- and Community-Level Interaction Insights into Carbon Utilization and Element Cycling Functions of Hydrothermarchaeota in Hydrothermal Sediment.</title>
        <authorList>
            <person name="Zhou Z."/>
            <person name="Liu Y."/>
            <person name="Xu W."/>
            <person name="Pan J."/>
            <person name="Luo Z.H."/>
            <person name="Li M."/>
        </authorList>
    </citation>
    <scope>NUCLEOTIDE SEQUENCE [LARGE SCALE GENOMIC DNA]</scope>
    <source>
        <strain evidence="12">SpSt-769</strain>
    </source>
</reference>
<dbReference type="InterPro" id="IPR003593">
    <property type="entry name" value="AAA+_ATPase"/>
</dbReference>
<keyword evidence="3 9" id="KW-0378">Hydrolase</keyword>
<dbReference type="GO" id="GO:0048500">
    <property type="term" value="C:signal recognition particle"/>
    <property type="evidence" value="ECO:0007669"/>
    <property type="project" value="UniProtKB-UniRule"/>
</dbReference>
<evidence type="ECO:0000256" key="8">
    <source>
        <dbReference type="ARBA" id="ARBA00048027"/>
    </source>
</evidence>
<evidence type="ECO:0000256" key="7">
    <source>
        <dbReference type="ARBA" id="ARBA00023274"/>
    </source>
</evidence>
<dbReference type="GO" id="GO:0003924">
    <property type="term" value="F:GTPase activity"/>
    <property type="evidence" value="ECO:0007669"/>
    <property type="project" value="UniProtKB-UniRule"/>
</dbReference>
<comment type="caution">
    <text evidence="12">The sequence shown here is derived from an EMBL/GenBank/DDBJ whole genome shotgun (WGS) entry which is preliminary data.</text>
</comment>
<evidence type="ECO:0000256" key="6">
    <source>
        <dbReference type="ARBA" id="ARBA00023135"/>
    </source>
</evidence>
<comment type="domain">
    <text evidence="9">Composed of three domains: the N-terminal N domain, which is responsible for interactions with the ribosome, the central G domain, which binds GTP, and the C-terminal M domain, which binds the RNA and the signal sequence of the RNC.</text>
</comment>
<dbReference type="EMBL" id="DTGT01000315">
    <property type="protein sequence ID" value="HGH61588.1"/>
    <property type="molecule type" value="Genomic_DNA"/>
</dbReference>
<protein>
    <recommendedName>
        <fullName evidence="9">Signal recognition particle protein</fullName>
        <ecNumber evidence="9">3.6.5.4</ecNumber>
    </recommendedName>
    <alternativeName>
        <fullName evidence="9">Fifty-four homolog</fullName>
    </alternativeName>
</protein>
<dbReference type="PROSITE" id="PS00300">
    <property type="entry name" value="SRP54"/>
    <property type="match status" value="1"/>
</dbReference>
<comment type="subunit">
    <text evidence="9">Part of the signal recognition particle protein translocation system, which is composed of SRP and FtsY.</text>
</comment>
<evidence type="ECO:0000256" key="2">
    <source>
        <dbReference type="ARBA" id="ARBA00022741"/>
    </source>
</evidence>
<accession>A0A7C4ASL0</accession>
<evidence type="ECO:0000256" key="10">
    <source>
        <dbReference type="SAM" id="MobiDB-lite"/>
    </source>
</evidence>
<evidence type="ECO:0000256" key="1">
    <source>
        <dbReference type="ARBA" id="ARBA00005450"/>
    </source>
</evidence>
<evidence type="ECO:0000256" key="5">
    <source>
        <dbReference type="ARBA" id="ARBA00023134"/>
    </source>
</evidence>
<dbReference type="InterPro" id="IPR042101">
    <property type="entry name" value="SRP54_N_sf"/>
</dbReference>
<dbReference type="PANTHER" id="PTHR11564">
    <property type="entry name" value="SIGNAL RECOGNITION PARTICLE 54K PROTEIN SRP54"/>
    <property type="match status" value="1"/>
</dbReference>
<dbReference type="PANTHER" id="PTHR11564:SF5">
    <property type="entry name" value="SIGNAL RECOGNITION PARTICLE SUBUNIT SRP54"/>
    <property type="match status" value="1"/>
</dbReference>
<dbReference type="AlphaFoldDB" id="A0A7C4ASL0"/>
<dbReference type="Pfam" id="PF00448">
    <property type="entry name" value="SRP54"/>
    <property type="match status" value="1"/>
</dbReference>
<organism evidence="12">
    <name type="scientific">Desulfomonile tiedjei</name>
    <dbReference type="NCBI Taxonomy" id="2358"/>
    <lineage>
        <taxon>Bacteria</taxon>
        <taxon>Pseudomonadati</taxon>
        <taxon>Thermodesulfobacteriota</taxon>
        <taxon>Desulfomonilia</taxon>
        <taxon>Desulfomonilales</taxon>
        <taxon>Desulfomonilaceae</taxon>
        <taxon>Desulfomonile</taxon>
    </lineage>
</organism>
<dbReference type="Gene3D" id="3.40.50.300">
    <property type="entry name" value="P-loop containing nucleotide triphosphate hydrolases"/>
    <property type="match status" value="1"/>
</dbReference>
<dbReference type="InterPro" id="IPR013822">
    <property type="entry name" value="Signal_recog_particl_SRP54_hlx"/>
</dbReference>
<dbReference type="SUPFAM" id="SSF47446">
    <property type="entry name" value="Signal peptide-binding domain"/>
    <property type="match status" value="1"/>
</dbReference>
<keyword evidence="9" id="KW-0963">Cytoplasm</keyword>
<evidence type="ECO:0000259" key="11">
    <source>
        <dbReference type="PROSITE" id="PS00300"/>
    </source>
</evidence>
<feature type="region of interest" description="Disordered" evidence="10">
    <location>
        <begin position="465"/>
        <end position="511"/>
    </location>
</feature>
<keyword evidence="6 9" id="KW-0733">Signal recognition particle</keyword>
<dbReference type="InterPro" id="IPR000897">
    <property type="entry name" value="SRP54_GTPase_dom"/>
</dbReference>
<dbReference type="SMART" id="SM00962">
    <property type="entry name" value="SRP54"/>
    <property type="match status" value="1"/>
</dbReference>
<dbReference type="NCBIfam" id="TIGR00959">
    <property type="entry name" value="ffh"/>
    <property type="match status" value="1"/>
</dbReference>
<dbReference type="HAMAP" id="MF_00306">
    <property type="entry name" value="SRP54"/>
    <property type="match status" value="1"/>
</dbReference>
<dbReference type="Pfam" id="PF02978">
    <property type="entry name" value="SRP_SPB"/>
    <property type="match status" value="1"/>
</dbReference>
<comment type="similarity">
    <text evidence="1 9">Belongs to the GTP-binding SRP family. SRP54 subfamily.</text>
</comment>
<dbReference type="InterPro" id="IPR004780">
    <property type="entry name" value="SRP"/>
</dbReference>
<dbReference type="GO" id="GO:0006614">
    <property type="term" value="P:SRP-dependent cotranslational protein targeting to membrane"/>
    <property type="evidence" value="ECO:0007669"/>
    <property type="project" value="InterPro"/>
</dbReference>
<dbReference type="Pfam" id="PF02881">
    <property type="entry name" value="SRP54_N"/>
    <property type="match status" value="1"/>
</dbReference>
<keyword evidence="4 9" id="KW-0694">RNA-binding</keyword>
<feature type="binding site" evidence="9">
    <location>
        <begin position="254"/>
        <end position="257"/>
    </location>
    <ligand>
        <name>GTP</name>
        <dbReference type="ChEBI" id="CHEBI:37565"/>
    </ligand>
</feature>
<gene>
    <name evidence="9" type="primary">ffh</name>
    <name evidence="12" type="ORF">ENV54_09850</name>
</gene>
<dbReference type="InterPro" id="IPR022941">
    <property type="entry name" value="SRP54"/>
</dbReference>
<comment type="function">
    <text evidence="9">Involved in targeting and insertion of nascent membrane proteins into the cytoplasmic membrane. Binds to the hydrophobic signal sequence of the ribosome-nascent chain (RNC) as it emerges from the ribosomes. The SRP-RNC complex is then targeted to the cytoplasmic membrane where it interacts with the SRP receptor FtsY.</text>
</comment>
<keyword evidence="5 9" id="KW-0342">GTP-binding</keyword>
<comment type="subcellular location">
    <subcellularLocation>
        <location evidence="9">Cytoplasm</location>
    </subcellularLocation>
    <text evidence="9">The SRP-RNC complex is targeted to the cytoplasmic membrane.</text>
</comment>
<dbReference type="Gene3D" id="1.10.260.30">
    <property type="entry name" value="Signal recognition particle, SRP54 subunit, M-domain"/>
    <property type="match status" value="1"/>
</dbReference>
<dbReference type="SMART" id="SM00963">
    <property type="entry name" value="SRP54_N"/>
    <property type="match status" value="1"/>
</dbReference>
<dbReference type="InterPro" id="IPR036891">
    <property type="entry name" value="Signal_recog_part_SRP54_M_sf"/>
</dbReference>
<evidence type="ECO:0000256" key="9">
    <source>
        <dbReference type="HAMAP-Rule" id="MF_00306"/>
    </source>
</evidence>
<dbReference type="GO" id="GO:0005525">
    <property type="term" value="F:GTP binding"/>
    <property type="evidence" value="ECO:0007669"/>
    <property type="project" value="UniProtKB-UniRule"/>
</dbReference>
<feature type="compositionally biased region" description="Basic residues" evidence="10">
    <location>
        <begin position="494"/>
        <end position="511"/>
    </location>
</feature>
<comment type="catalytic activity">
    <reaction evidence="8 9">
        <text>GTP + H2O = GDP + phosphate + H(+)</text>
        <dbReference type="Rhea" id="RHEA:19669"/>
        <dbReference type="ChEBI" id="CHEBI:15377"/>
        <dbReference type="ChEBI" id="CHEBI:15378"/>
        <dbReference type="ChEBI" id="CHEBI:37565"/>
        <dbReference type="ChEBI" id="CHEBI:43474"/>
        <dbReference type="ChEBI" id="CHEBI:58189"/>
        <dbReference type="EC" id="3.6.5.4"/>
    </reaction>
</comment>
<dbReference type="Gene3D" id="1.20.120.140">
    <property type="entry name" value="Signal recognition particle SRP54, nucleotide-binding domain"/>
    <property type="match status" value="1"/>
</dbReference>
<feature type="domain" description="SRP54-type proteins GTP-binding" evidence="11">
    <location>
        <begin position="275"/>
        <end position="288"/>
    </location>
</feature>
<proteinExistence type="inferred from homology"/>
<sequence>MLEILTRGFRDVKQYLQGMRTLTEENLGEALKMIRVSLLEADVEFQVTRSFLERVKEQAIGEIVQVRVKHKDRKLSVSPGDHFIRLCHDELVRLMGPEDSGLNLKSRPSSVMMVGLQGSGKTTTAAKLARYLAKNGKKPLLVAADIYRPAAVDQLKKLGSDLGIPVYFRENMSPPELCRGALDEIQSYGCDVAIFDTAGRLTIDEALMDELQAIQEVAAPQNVLLVCDAMIGQESVNIARAFNEKIRLTGFILTKLDGDARGGAAISIKEATGVPIKFVGMGEAMDRLEEFRPDGLASRILGFGDIVGLVKDFEEVVDEKKAEEDAKRMLSGNFTLTDFLNQIKTIKKLGPLQDVLEKLPFFPKGIPDDAKVDDYELVRMESIINSMTPAERRNPQIVDASRVRRIARGSGREEREVLELLRKFNDMRGFLSAMGGGPVSGKWKKRIKGLRRIFGGGLGDLMTGEDEAVGPDNPFGLPPVKKGKQVSKKLLEKQRKKSKQARRDRKKTKKK</sequence>